<dbReference type="GO" id="GO:0006098">
    <property type="term" value="P:pentose-phosphate shunt"/>
    <property type="evidence" value="ECO:0007669"/>
    <property type="project" value="TreeGrafter"/>
</dbReference>
<dbReference type="Gene3D" id="3.40.50.920">
    <property type="match status" value="1"/>
</dbReference>
<keyword evidence="2" id="KW-0479">Metal-binding</keyword>
<dbReference type="GO" id="GO:0005829">
    <property type="term" value="C:cytosol"/>
    <property type="evidence" value="ECO:0007669"/>
    <property type="project" value="TreeGrafter"/>
</dbReference>
<dbReference type="GO" id="GO:0046872">
    <property type="term" value="F:metal ion binding"/>
    <property type="evidence" value="ECO:0007669"/>
    <property type="project" value="UniProtKB-KW"/>
</dbReference>
<dbReference type="PANTHER" id="PTHR43522:SF2">
    <property type="entry name" value="TRANSKETOLASE 1-RELATED"/>
    <property type="match status" value="1"/>
</dbReference>
<sequence>MFSMVLNDLKTKDQIICGSADLATSCLNRFDDYVNFSSSNRIGNYINFGIREHSMFGIANGISAHGYFIPIFSTFLNFVSYGFPSVRLGAFGKLNNVYVLTHDSIALGEDGPTHQPIEVLLTLRSTPNLYVMRPCDMRECRAALKACFLLTGPKAIILTRQKVSPIKDTSEKNCLKGAYYLQEHENPDFILLGTGSEIELCYKIIEVWKEKRISLVSFFSWELFEKQNDEYKKLILKPNVCKISIEASTTFGWHKYSDLQIGIDRFGWSGKSNEVYKAAGFSSDKIIEKIKIFLEKIKFY</sequence>
<reference evidence="5 6" key="1">
    <citation type="journal article" date="2013" name="BMC Genomics">
        <title>Genome sequencing and comparative genomics of honey bee microsporidia, Nosema apis reveal novel insights into host-parasite interactions.</title>
        <authorList>
            <person name="Chen Yp."/>
            <person name="Pettis J.S."/>
            <person name="Zhao Y."/>
            <person name="Liu X."/>
            <person name="Tallon L.J."/>
            <person name="Sadzewicz L.D."/>
            <person name="Li R."/>
            <person name="Zheng H."/>
            <person name="Huang S."/>
            <person name="Zhang X."/>
            <person name="Hamilton M.C."/>
            <person name="Pernal S.F."/>
            <person name="Melathopoulos A.P."/>
            <person name="Yan X."/>
            <person name="Evans J.D."/>
        </authorList>
    </citation>
    <scope>NUCLEOTIDE SEQUENCE [LARGE SCALE GENOMIC DNA]</scope>
    <source>
        <strain evidence="5 6">BRL 01</strain>
    </source>
</reference>
<dbReference type="VEuPathDB" id="MicrosporidiaDB:NAPIS_ORF00419"/>
<dbReference type="Gene3D" id="3.40.50.970">
    <property type="match status" value="1"/>
</dbReference>
<gene>
    <name evidence="5" type="ORF">NAPIS_ORF00419</name>
</gene>
<dbReference type="Proteomes" id="UP000053780">
    <property type="component" value="Unassembled WGS sequence"/>
</dbReference>
<keyword evidence="3" id="KW-0460">Magnesium</keyword>
<comment type="cofactor">
    <cofactor evidence="1">
        <name>thiamine diphosphate</name>
        <dbReference type="ChEBI" id="CHEBI:58937"/>
    </cofactor>
</comment>
<dbReference type="OrthoDB" id="10267175at2759"/>
<dbReference type="PANTHER" id="PTHR43522">
    <property type="entry name" value="TRANSKETOLASE"/>
    <property type="match status" value="1"/>
</dbReference>
<evidence type="ECO:0000313" key="5">
    <source>
        <dbReference type="EMBL" id="EQB62002.1"/>
    </source>
</evidence>
<dbReference type="CDD" id="cd07033">
    <property type="entry name" value="TPP_PYR_DXS_TK_like"/>
    <property type="match status" value="1"/>
</dbReference>
<feature type="domain" description="Transketolase-like pyrimidine-binding" evidence="4">
    <location>
        <begin position="2"/>
        <end position="166"/>
    </location>
</feature>
<dbReference type="Pfam" id="PF22613">
    <property type="entry name" value="Transketolase_C_1"/>
    <property type="match status" value="1"/>
</dbReference>
<dbReference type="EMBL" id="KE647051">
    <property type="protein sequence ID" value="EQB62002.1"/>
    <property type="molecule type" value="Genomic_DNA"/>
</dbReference>
<dbReference type="InterPro" id="IPR005475">
    <property type="entry name" value="Transketolase-like_Pyr-bd"/>
</dbReference>
<evidence type="ECO:0000256" key="1">
    <source>
        <dbReference type="ARBA" id="ARBA00001964"/>
    </source>
</evidence>
<name>T0L3F1_9MICR</name>
<dbReference type="InterPro" id="IPR009014">
    <property type="entry name" value="Transketo_C/PFOR_II"/>
</dbReference>
<dbReference type="AlphaFoldDB" id="T0L3F1"/>
<dbReference type="InterPro" id="IPR029061">
    <property type="entry name" value="THDP-binding"/>
</dbReference>
<accession>T0L3F1</accession>
<protein>
    <submittedName>
        <fullName evidence="5">Transketolase</fullName>
    </submittedName>
</protein>
<dbReference type="HOGENOM" id="CLU_009227_2_1_1"/>
<evidence type="ECO:0000256" key="3">
    <source>
        <dbReference type="ARBA" id="ARBA00022842"/>
    </source>
</evidence>
<evidence type="ECO:0000313" key="6">
    <source>
        <dbReference type="Proteomes" id="UP000053780"/>
    </source>
</evidence>
<dbReference type="SUPFAM" id="SSF52922">
    <property type="entry name" value="TK C-terminal domain-like"/>
    <property type="match status" value="1"/>
</dbReference>
<dbReference type="SUPFAM" id="SSF52518">
    <property type="entry name" value="Thiamin diphosphate-binding fold (THDP-binding)"/>
    <property type="match status" value="1"/>
</dbReference>
<evidence type="ECO:0000256" key="2">
    <source>
        <dbReference type="ARBA" id="ARBA00022723"/>
    </source>
</evidence>
<dbReference type="GO" id="GO:0004802">
    <property type="term" value="F:transketolase activity"/>
    <property type="evidence" value="ECO:0007669"/>
    <property type="project" value="TreeGrafter"/>
</dbReference>
<dbReference type="SMART" id="SM00861">
    <property type="entry name" value="Transket_pyr"/>
    <property type="match status" value="1"/>
</dbReference>
<dbReference type="InterPro" id="IPR033247">
    <property type="entry name" value="Transketolase_fam"/>
</dbReference>
<dbReference type="InterPro" id="IPR055152">
    <property type="entry name" value="Transketolase-like_C_2"/>
</dbReference>
<evidence type="ECO:0000259" key="4">
    <source>
        <dbReference type="SMART" id="SM00861"/>
    </source>
</evidence>
<organism evidence="5 6">
    <name type="scientific">Vairimorpha apis BRL 01</name>
    <dbReference type="NCBI Taxonomy" id="1037528"/>
    <lineage>
        <taxon>Eukaryota</taxon>
        <taxon>Fungi</taxon>
        <taxon>Fungi incertae sedis</taxon>
        <taxon>Microsporidia</taxon>
        <taxon>Nosematidae</taxon>
        <taxon>Vairimorpha</taxon>
    </lineage>
</organism>
<keyword evidence="6" id="KW-1185">Reference proteome</keyword>
<dbReference type="Pfam" id="PF02779">
    <property type="entry name" value="Transket_pyr"/>
    <property type="match status" value="1"/>
</dbReference>
<proteinExistence type="predicted"/>